<dbReference type="EMBL" id="PFGC01000042">
    <property type="protein sequence ID" value="PIW36709.1"/>
    <property type="molecule type" value="Genomic_DNA"/>
</dbReference>
<feature type="domain" description="PKD" evidence="2">
    <location>
        <begin position="83"/>
        <end position="120"/>
    </location>
</feature>
<evidence type="ECO:0000256" key="1">
    <source>
        <dbReference type="SAM" id="Phobius"/>
    </source>
</evidence>
<dbReference type="InterPro" id="IPR022409">
    <property type="entry name" value="PKD/Chitinase_dom"/>
</dbReference>
<dbReference type="InterPro" id="IPR013783">
    <property type="entry name" value="Ig-like_fold"/>
</dbReference>
<dbReference type="Proteomes" id="UP000230292">
    <property type="component" value="Unassembled WGS sequence"/>
</dbReference>
<evidence type="ECO:0000313" key="4">
    <source>
        <dbReference type="Proteomes" id="UP000230292"/>
    </source>
</evidence>
<dbReference type="InterPro" id="IPR035986">
    <property type="entry name" value="PKD_dom_sf"/>
</dbReference>
<dbReference type="CDD" id="cd00146">
    <property type="entry name" value="PKD"/>
    <property type="match status" value="1"/>
</dbReference>
<evidence type="ECO:0000313" key="3">
    <source>
        <dbReference type="EMBL" id="PIW36709.1"/>
    </source>
</evidence>
<feature type="transmembrane region" description="Helical" evidence="1">
    <location>
        <begin position="474"/>
        <end position="492"/>
    </location>
</feature>
<dbReference type="AlphaFoldDB" id="A0A2M7H3C5"/>
<keyword evidence="1" id="KW-0472">Membrane</keyword>
<dbReference type="PROSITE" id="PS50093">
    <property type="entry name" value="PKD"/>
    <property type="match status" value="1"/>
</dbReference>
<reference evidence="3 4" key="1">
    <citation type="submission" date="2017-09" db="EMBL/GenBank/DDBJ databases">
        <title>Depth-based differentiation of microbial function through sediment-hosted aquifers and enrichment of novel symbionts in the deep terrestrial subsurface.</title>
        <authorList>
            <person name="Probst A.J."/>
            <person name="Ladd B."/>
            <person name="Jarett J.K."/>
            <person name="Geller-Mcgrath D.E."/>
            <person name="Sieber C.M."/>
            <person name="Emerson J.B."/>
            <person name="Anantharaman K."/>
            <person name="Thomas B.C."/>
            <person name="Malmstrom R."/>
            <person name="Stieglmeier M."/>
            <person name="Klingl A."/>
            <person name="Woyke T."/>
            <person name="Ryan C.M."/>
            <person name="Banfield J.F."/>
        </authorList>
    </citation>
    <scope>NUCLEOTIDE SEQUENCE [LARGE SCALE GENOMIC DNA]</scope>
    <source>
        <strain evidence="3">CG15_BIG_FIL_POST_REV_8_21_14_020_45_12</strain>
    </source>
</reference>
<keyword evidence="1" id="KW-0812">Transmembrane</keyword>
<keyword evidence="1" id="KW-1133">Transmembrane helix</keyword>
<sequence>MKVISSKLNYQILAVFFTASILIGVMPATSLAQEVDADQVSVDEAVDESLNKEPLNANAGEDVNVGVGRTILFDASASTGREGKDVSYVWDFGDGNVAGGIDATYAYDSPGTYRVTLDATVGEEGDDNYEASSASIIVSVQDTLMLLITDQSVDKEALDELHDYALTQGVLLITVRDSGVDQEFLTVQNIAQKLAKKREDVVASDIIITWTAGNVGLNSLIELSRIEALSGEDSIQPFGFPDKAIVAINNDQSLNTSARTAQSTFQSINPRYIVVSDEKILDDVIRAKSPESLQASLNRVDANHQLINAYTERGLRELGPFNFMSYAMNYMINKGVPVNSLYLILMLPLMATVIAAGRQLVGIKAFGIFAPTVIALTFLATGLKYGITVFAAIIVLGTLGRLLARKFRVLYLPRMALVLSFLALAIFFMFLLGAVLGKTGFITISIFPILIMTVLTEHFVSVQVEQGYKTAVKLTLETLALSVIGFFIGDWTLFKTTILAYPELILLTLLFNYFMGKFSGLRLMEYIRFHKVLKQMKHGEKQN</sequence>
<feature type="transmembrane region" description="Helical" evidence="1">
    <location>
        <begin position="498"/>
        <end position="515"/>
    </location>
</feature>
<gene>
    <name evidence="3" type="ORF">COW24_04055</name>
</gene>
<dbReference type="InterPro" id="IPR025840">
    <property type="entry name" value="7TM_transglut"/>
</dbReference>
<proteinExistence type="predicted"/>
<organism evidence="3 4">
    <name type="scientific">Candidatus Kerfeldbacteria bacterium CG15_BIG_FIL_POST_REV_8_21_14_020_45_12</name>
    <dbReference type="NCBI Taxonomy" id="2014247"/>
    <lineage>
        <taxon>Bacteria</taxon>
        <taxon>Candidatus Kerfeldiibacteriota</taxon>
    </lineage>
</organism>
<evidence type="ECO:0000259" key="2">
    <source>
        <dbReference type="PROSITE" id="PS50093"/>
    </source>
</evidence>
<comment type="caution">
    <text evidence="3">The sequence shown here is derived from an EMBL/GenBank/DDBJ whole genome shotgun (WGS) entry which is preliminary data.</text>
</comment>
<accession>A0A2M7H3C5</accession>
<dbReference type="Gene3D" id="2.60.40.10">
    <property type="entry name" value="Immunoglobulins"/>
    <property type="match status" value="1"/>
</dbReference>
<feature type="transmembrane region" description="Helical" evidence="1">
    <location>
        <begin position="336"/>
        <end position="354"/>
    </location>
</feature>
<dbReference type="Pfam" id="PF18911">
    <property type="entry name" value="PKD_4"/>
    <property type="match status" value="1"/>
</dbReference>
<dbReference type="InterPro" id="IPR000601">
    <property type="entry name" value="PKD_dom"/>
</dbReference>
<feature type="transmembrane region" description="Helical" evidence="1">
    <location>
        <begin position="442"/>
        <end position="462"/>
    </location>
</feature>
<feature type="transmembrane region" description="Helical" evidence="1">
    <location>
        <begin position="416"/>
        <end position="436"/>
    </location>
</feature>
<name>A0A2M7H3C5_9BACT</name>
<dbReference type="SMART" id="SM00089">
    <property type="entry name" value="PKD"/>
    <property type="match status" value="1"/>
</dbReference>
<protein>
    <recommendedName>
        <fullName evidence="2">PKD domain-containing protein</fullName>
    </recommendedName>
</protein>
<dbReference type="Pfam" id="PF14402">
    <property type="entry name" value="7TM_transglut"/>
    <property type="match status" value="1"/>
</dbReference>
<dbReference type="SUPFAM" id="SSF49299">
    <property type="entry name" value="PKD domain"/>
    <property type="match status" value="1"/>
</dbReference>